<dbReference type="Proteomes" id="UP000838672">
    <property type="component" value="Unassembled WGS sequence"/>
</dbReference>
<keyword evidence="2" id="KW-1133">Transmembrane helix</keyword>
<dbReference type="RefSeq" id="WP_237466721.1">
    <property type="nucleotide sequence ID" value="NZ_CAKLDI010000001.1"/>
</dbReference>
<reference evidence="3" key="1">
    <citation type="submission" date="2021-11" db="EMBL/GenBank/DDBJ databases">
        <authorList>
            <person name="Rodrigo-Torres L."/>
            <person name="Arahal R. D."/>
            <person name="Lucena T."/>
        </authorList>
    </citation>
    <scope>NUCLEOTIDE SEQUENCE</scope>
    <source>
        <strain evidence="3">CECT 7929</strain>
    </source>
</reference>
<feature type="transmembrane region" description="Helical" evidence="2">
    <location>
        <begin position="97"/>
        <end position="114"/>
    </location>
</feature>
<comment type="caution">
    <text evidence="3">The sequence shown here is derived from an EMBL/GenBank/DDBJ whole genome shotgun (WGS) entry which is preliminary data.</text>
</comment>
<evidence type="ECO:0000256" key="2">
    <source>
        <dbReference type="SAM" id="Phobius"/>
    </source>
</evidence>
<proteinExistence type="predicted"/>
<keyword evidence="4" id="KW-1185">Reference proteome</keyword>
<keyword evidence="2" id="KW-0472">Membrane</keyword>
<accession>A0ABM8ZVC1</accession>
<evidence type="ECO:0000256" key="1">
    <source>
        <dbReference type="SAM" id="Coils"/>
    </source>
</evidence>
<evidence type="ECO:0000313" key="3">
    <source>
        <dbReference type="EMBL" id="CAH0534276.1"/>
    </source>
</evidence>
<keyword evidence="1" id="KW-0175">Coiled coil</keyword>
<evidence type="ECO:0000313" key="4">
    <source>
        <dbReference type="Proteomes" id="UP000838672"/>
    </source>
</evidence>
<sequence>MSLDDVKKKVTETAKNAADNAKQAASKIDMDKVKASAEKAKENLTAENIKSAAEKAKENLTADNIKAAAEKAKENLSAENLKASAEKFKAFDNKKKGMIIGGGVAALGLLFWLFSGSSNILGETFPSNDSLKAQCEFTVDYENAAMTAMLDGMSQDKLEALMTQDMKNTDGMKRGVARSFYRDKEDLHESLGHMYRMLEEMDAKERAWTQEKAQSQIGDRDEDVKRCIKRYSNR</sequence>
<gene>
    <name evidence="3" type="ORF">VST7929_02192</name>
</gene>
<feature type="coiled-coil region" evidence="1">
    <location>
        <begin position="30"/>
        <end position="86"/>
    </location>
</feature>
<keyword evidence="2" id="KW-0812">Transmembrane</keyword>
<name>A0ABM8ZVC1_9VIBR</name>
<dbReference type="EMBL" id="CAKLDI010000001">
    <property type="protein sequence ID" value="CAH0534276.1"/>
    <property type="molecule type" value="Genomic_DNA"/>
</dbReference>
<protein>
    <submittedName>
        <fullName evidence="3">Uncharacterized protein</fullName>
    </submittedName>
</protein>
<organism evidence="3 4">
    <name type="scientific">Vibrio stylophorae</name>
    <dbReference type="NCBI Taxonomy" id="659351"/>
    <lineage>
        <taxon>Bacteria</taxon>
        <taxon>Pseudomonadati</taxon>
        <taxon>Pseudomonadota</taxon>
        <taxon>Gammaproteobacteria</taxon>
        <taxon>Vibrionales</taxon>
        <taxon>Vibrionaceae</taxon>
        <taxon>Vibrio</taxon>
    </lineage>
</organism>